<dbReference type="Proteomes" id="UP000193067">
    <property type="component" value="Unassembled WGS sequence"/>
</dbReference>
<evidence type="ECO:0000313" key="1">
    <source>
        <dbReference type="EMBL" id="OSD02832.1"/>
    </source>
</evidence>
<sequence>MSRNADDPNVEAAFKDVIEDLKQLYSGKPSLEIAKRRWRDDATLEHPLFKCTNSHEIQAVLFAIPRLVRNAGCVSTRTLSAGLSPNRLVYAQTFVYTLRLVGVRKEVKSIVFVDLDEDMKIVQMIDQWKGKELSTRWGAASFRRLLTKIVSWTTSVPKGS</sequence>
<proteinExistence type="predicted"/>
<keyword evidence="2" id="KW-1185">Reference proteome</keyword>
<dbReference type="AlphaFoldDB" id="A0A1Y2ISB6"/>
<accession>A0A1Y2ISB6</accession>
<dbReference type="PANTHER" id="PTHR34213:SF2">
    <property type="entry name" value="NUCLEAR TRANSPORT FACTOR 2 (NTF2) FAMILY PROTEIN"/>
    <property type="match status" value="1"/>
</dbReference>
<dbReference type="OrthoDB" id="2400485at2759"/>
<dbReference type="PANTHER" id="PTHR34213">
    <property type="entry name" value="NUCLEAR TRANSPORT FACTOR 2 (NTF2) FAMILY PROTEIN"/>
    <property type="match status" value="1"/>
</dbReference>
<name>A0A1Y2ISB6_TRAC3</name>
<organism evidence="1 2">
    <name type="scientific">Trametes coccinea (strain BRFM310)</name>
    <name type="common">Pycnoporus coccineus</name>
    <dbReference type="NCBI Taxonomy" id="1353009"/>
    <lineage>
        <taxon>Eukaryota</taxon>
        <taxon>Fungi</taxon>
        <taxon>Dikarya</taxon>
        <taxon>Basidiomycota</taxon>
        <taxon>Agaricomycotina</taxon>
        <taxon>Agaricomycetes</taxon>
        <taxon>Polyporales</taxon>
        <taxon>Polyporaceae</taxon>
        <taxon>Trametes</taxon>
    </lineage>
</organism>
<protein>
    <submittedName>
        <fullName evidence="1">Uncharacterized protein</fullName>
    </submittedName>
</protein>
<reference evidence="1 2" key="1">
    <citation type="journal article" date="2015" name="Biotechnol. Biofuels">
        <title>Enhanced degradation of softwood versus hardwood by the white-rot fungus Pycnoporus coccineus.</title>
        <authorList>
            <person name="Couturier M."/>
            <person name="Navarro D."/>
            <person name="Chevret D."/>
            <person name="Henrissat B."/>
            <person name="Piumi F."/>
            <person name="Ruiz-Duenas F.J."/>
            <person name="Martinez A.T."/>
            <person name="Grigoriev I.V."/>
            <person name="Riley R."/>
            <person name="Lipzen A."/>
            <person name="Berrin J.G."/>
            <person name="Master E.R."/>
            <person name="Rosso M.N."/>
        </authorList>
    </citation>
    <scope>NUCLEOTIDE SEQUENCE [LARGE SCALE GENOMIC DNA]</scope>
    <source>
        <strain evidence="1 2">BRFM310</strain>
    </source>
</reference>
<evidence type="ECO:0000313" key="2">
    <source>
        <dbReference type="Proteomes" id="UP000193067"/>
    </source>
</evidence>
<dbReference type="EMBL" id="KZ084103">
    <property type="protein sequence ID" value="OSD02832.1"/>
    <property type="molecule type" value="Genomic_DNA"/>
</dbReference>
<gene>
    <name evidence="1" type="ORF">PYCCODRAFT_1467517</name>
</gene>